<name>A0A3Q9R8V2_9CAUD</name>
<evidence type="ECO:0000313" key="2">
    <source>
        <dbReference type="EMBL" id="AZV00827.1"/>
    </source>
</evidence>
<dbReference type="Proteomes" id="UP000288162">
    <property type="component" value="Segment"/>
</dbReference>
<organism evidence="2 3">
    <name type="scientific">Mycobacterium phage Malec</name>
    <dbReference type="NCBI Taxonomy" id="2500574"/>
    <lineage>
        <taxon>Viruses</taxon>
        <taxon>Duplodnaviria</taxon>
        <taxon>Heunggongvirae</taxon>
        <taxon>Uroviricota</taxon>
        <taxon>Caudoviricetes</taxon>
        <taxon>Turbidovirus</taxon>
        <taxon>Turbidovirus malec</taxon>
    </lineage>
</organism>
<dbReference type="EMBL" id="MK284522">
    <property type="protein sequence ID" value="AZV00827.1"/>
    <property type="molecule type" value="Genomic_DNA"/>
</dbReference>
<protein>
    <recommendedName>
        <fullName evidence="1">Glycine-rich domain-containing protein</fullName>
    </recommendedName>
</protein>
<proteinExistence type="predicted"/>
<sequence length="217" mass="21084">MTLYKGSTQILGSSVYLGSTPVSKIYLGTNQIYPSFDPVSQTFTTTGAYTFNIPAGCTFIDVVLIGGGGGGQGMGSATPWGQGGRAGVWNSFTLVRGVDIPMSTLTITGSVGVGGTAGAGNFLTGGAGGPGGNTTATATGMTTRTASGGAGGNNRNLDFGGQSPGDITFNGRLYQGGAVQGVPSSGGNPPGGGGAAATVSVIAGGAGARGQAWFYAY</sequence>
<accession>A0A3Q9R8V2</accession>
<dbReference type="GeneID" id="64947943"/>
<evidence type="ECO:0000259" key="1">
    <source>
        <dbReference type="Pfam" id="PF21722"/>
    </source>
</evidence>
<feature type="domain" description="Glycine-rich" evidence="1">
    <location>
        <begin position="44"/>
        <end position="217"/>
    </location>
</feature>
<reference evidence="2 3" key="1">
    <citation type="submission" date="2018-12" db="EMBL/GenBank/DDBJ databases">
        <authorList>
            <person name="Thompson B.N."/>
            <person name="Stekardis J.M."/>
            <person name="Congleton H.K."/>
            <person name="Gaffney B.L."/>
            <person name="Staples A.K."/>
            <person name="King R.A."/>
            <person name="Rinehart C.A."/>
            <person name="Rowland N.S."/>
            <person name="Garlena R.A."/>
            <person name="Russell D.A."/>
            <person name="Pope W.H."/>
            <person name="Jacobs-Sera D."/>
            <person name="Hendrix R.W."/>
            <person name="Hatfull G.F."/>
        </authorList>
    </citation>
    <scope>NUCLEOTIDE SEQUENCE [LARGE SCALE GENOMIC DNA]</scope>
</reference>
<evidence type="ECO:0000313" key="3">
    <source>
        <dbReference type="Proteomes" id="UP000288162"/>
    </source>
</evidence>
<dbReference type="KEGG" id="vg:64947943"/>
<gene>
    <name evidence="2" type="primary">33</name>
    <name evidence="2" type="ORF">SEA_MALEC_33</name>
</gene>
<dbReference type="InterPro" id="IPR049304">
    <property type="entry name" value="Gly_rich_dom"/>
</dbReference>
<keyword evidence="3" id="KW-1185">Reference proteome</keyword>
<dbReference type="Pfam" id="PF21722">
    <property type="entry name" value="Gly_rich_2"/>
    <property type="match status" value="1"/>
</dbReference>
<dbReference type="RefSeq" id="YP_010064124.1">
    <property type="nucleotide sequence ID" value="NC_054813.1"/>
</dbReference>